<feature type="non-terminal residue" evidence="3">
    <location>
        <position position="144"/>
    </location>
</feature>
<dbReference type="Gene3D" id="3.40.50.1820">
    <property type="entry name" value="alpha/beta hydrolase"/>
    <property type="match status" value="1"/>
</dbReference>
<name>A0A3B1C661_9ZZZZ</name>
<keyword evidence="1 3" id="KW-0456">Lyase</keyword>
<feature type="domain" description="AB hydrolase-1" evidence="2">
    <location>
        <begin position="25"/>
        <end position="128"/>
    </location>
</feature>
<sequence>MEIKINGITVNIVSQSIEIPNSKTPIVFLHGFTGSANDWEFAMKNMSDKYFPVAIDLPGYGDTEISENIEDYTSNAINNIILSVIEKLQIPQVVLLGYSMGGRAALSFASQHPSKIKALILESSTAGIENADEREERLMNDTEL</sequence>
<evidence type="ECO:0000259" key="2">
    <source>
        <dbReference type="Pfam" id="PF00561"/>
    </source>
</evidence>
<dbReference type="InterPro" id="IPR029058">
    <property type="entry name" value="AB_hydrolase_fold"/>
</dbReference>
<dbReference type="PANTHER" id="PTHR42916:SF1">
    <property type="entry name" value="PROTEIN PHYLLO, CHLOROPLASTIC"/>
    <property type="match status" value="1"/>
</dbReference>
<dbReference type="SUPFAM" id="SSF53474">
    <property type="entry name" value="alpha/beta-Hydrolases"/>
    <property type="match status" value="1"/>
</dbReference>
<accession>A0A3B1C661</accession>
<dbReference type="InterPro" id="IPR000073">
    <property type="entry name" value="AB_hydrolase_1"/>
</dbReference>
<dbReference type="PRINTS" id="PR00111">
    <property type="entry name" value="ABHYDROLASE"/>
</dbReference>
<dbReference type="AlphaFoldDB" id="A0A3B1C661"/>
<dbReference type="EC" id="4.2.99.20" evidence="3"/>
<evidence type="ECO:0000313" key="3">
    <source>
        <dbReference type="EMBL" id="VAX19524.1"/>
    </source>
</evidence>
<proteinExistence type="predicted"/>
<organism evidence="3">
    <name type="scientific">hydrothermal vent metagenome</name>
    <dbReference type="NCBI Taxonomy" id="652676"/>
    <lineage>
        <taxon>unclassified sequences</taxon>
        <taxon>metagenomes</taxon>
        <taxon>ecological metagenomes</taxon>
    </lineage>
</organism>
<dbReference type="PANTHER" id="PTHR42916">
    <property type="entry name" value="2-SUCCINYL-5-ENOLPYRUVYL-6-HYDROXY-3-CYCLOHEXENE-1-CARBOXYLATE SYNTHASE"/>
    <property type="match status" value="1"/>
</dbReference>
<reference evidence="3" key="1">
    <citation type="submission" date="2018-06" db="EMBL/GenBank/DDBJ databases">
        <authorList>
            <person name="Zhirakovskaya E."/>
        </authorList>
    </citation>
    <scope>NUCLEOTIDE SEQUENCE</scope>
</reference>
<dbReference type="GO" id="GO:0070205">
    <property type="term" value="F:2-succinyl-6-hydroxy-2,4-cyclohexadiene-1-carboxylate synthase activity"/>
    <property type="evidence" value="ECO:0007669"/>
    <property type="project" value="UniProtKB-EC"/>
</dbReference>
<dbReference type="Pfam" id="PF00561">
    <property type="entry name" value="Abhydrolase_1"/>
    <property type="match status" value="1"/>
</dbReference>
<protein>
    <submittedName>
        <fullName evidence="3">2-succinyl-6-hydroxy-2,4-cyclohexadiene-1-carboxylate synthase</fullName>
        <ecNumber evidence="3">4.2.99.20</ecNumber>
    </submittedName>
</protein>
<evidence type="ECO:0000256" key="1">
    <source>
        <dbReference type="ARBA" id="ARBA00023239"/>
    </source>
</evidence>
<gene>
    <name evidence="3" type="ORF">MNBD_IGNAVI01-814</name>
</gene>
<dbReference type="EMBL" id="UOGD01000142">
    <property type="protein sequence ID" value="VAX19524.1"/>
    <property type="molecule type" value="Genomic_DNA"/>
</dbReference>